<sequence>MILICSKRAYFVGSDLSRCLRASKMSPTQHVCRATRADYQMRMVASRNVVVNRFRLGRQVLTMSKSTNRTMSNTKLPGGSAIKEDTKKGASSSISSFFKQALAWYSHILDTHPIATKCLTSGFIAGSGDFLCQYLVFRNTKGVSGISKPEKDAKFEPNMLRTGRFTFLGFAFVAPAVHLWYGRLVMHFPGNSPAQVLKRLVLDQCFFAPLFVPAFMVNLMALEGRPLAEMPGKLKSDYFDTMITNWCLWVPAQLVNFRFIPLKFQVLFGNGIGFIWNTYFSWKTQDANVEILAIEETVTESRM</sequence>
<proteinExistence type="inferred from homology"/>
<organism evidence="7">
    <name type="scientific">Odontella aurita</name>
    <dbReference type="NCBI Taxonomy" id="265563"/>
    <lineage>
        <taxon>Eukaryota</taxon>
        <taxon>Sar</taxon>
        <taxon>Stramenopiles</taxon>
        <taxon>Ochrophyta</taxon>
        <taxon>Bacillariophyta</taxon>
        <taxon>Mediophyceae</taxon>
        <taxon>Biddulphiophycidae</taxon>
        <taxon>Eupodiscales</taxon>
        <taxon>Odontellaceae</taxon>
        <taxon>Odontella</taxon>
    </lineage>
</organism>
<protein>
    <recommendedName>
        <fullName evidence="8">Peroxisomal membrane protein MPV17</fullName>
    </recommendedName>
</protein>
<evidence type="ECO:0000256" key="2">
    <source>
        <dbReference type="ARBA" id="ARBA00006824"/>
    </source>
</evidence>
<accession>A0A7S4M7U8</accession>
<dbReference type="AlphaFoldDB" id="A0A7S4M7U8"/>
<evidence type="ECO:0000256" key="6">
    <source>
        <dbReference type="RuleBase" id="RU363053"/>
    </source>
</evidence>
<keyword evidence="3 6" id="KW-0812">Transmembrane</keyword>
<keyword evidence="5 6" id="KW-0472">Membrane</keyword>
<keyword evidence="4 6" id="KW-1133">Transmembrane helix</keyword>
<evidence type="ECO:0000313" key="7">
    <source>
        <dbReference type="EMBL" id="CAE2206707.1"/>
    </source>
</evidence>
<evidence type="ECO:0000256" key="1">
    <source>
        <dbReference type="ARBA" id="ARBA00004141"/>
    </source>
</evidence>
<dbReference type="GO" id="GO:0005737">
    <property type="term" value="C:cytoplasm"/>
    <property type="evidence" value="ECO:0007669"/>
    <property type="project" value="TreeGrafter"/>
</dbReference>
<evidence type="ECO:0000256" key="5">
    <source>
        <dbReference type="ARBA" id="ARBA00023136"/>
    </source>
</evidence>
<evidence type="ECO:0000256" key="4">
    <source>
        <dbReference type="ARBA" id="ARBA00022989"/>
    </source>
</evidence>
<evidence type="ECO:0000256" key="3">
    <source>
        <dbReference type="ARBA" id="ARBA00022692"/>
    </source>
</evidence>
<dbReference type="Pfam" id="PF04117">
    <property type="entry name" value="Mpv17_PMP22"/>
    <property type="match status" value="1"/>
</dbReference>
<name>A0A7S4M7U8_9STRA</name>
<evidence type="ECO:0008006" key="8">
    <source>
        <dbReference type="Google" id="ProtNLM"/>
    </source>
</evidence>
<dbReference type="PANTHER" id="PTHR11266">
    <property type="entry name" value="PEROXISOMAL MEMBRANE PROTEIN 2, PXMP2 MPV17"/>
    <property type="match status" value="1"/>
</dbReference>
<gene>
    <name evidence="7" type="ORF">OAUR00152_LOCUS2944</name>
</gene>
<comment type="similarity">
    <text evidence="2 6">Belongs to the peroxisomal membrane protein PXMP2/4 family.</text>
</comment>
<comment type="subcellular location">
    <subcellularLocation>
        <location evidence="1">Membrane</location>
        <topology evidence="1">Multi-pass membrane protein</topology>
    </subcellularLocation>
</comment>
<feature type="transmembrane region" description="Helical" evidence="6">
    <location>
        <begin position="165"/>
        <end position="181"/>
    </location>
</feature>
<feature type="transmembrane region" description="Helical" evidence="6">
    <location>
        <begin position="201"/>
        <end position="222"/>
    </location>
</feature>
<dbReference type="GO" id="GO:0016020">
    <property type="term" value="C:membrane"/>
    <property type="evidence" value="ECO:0007669"/>
    <property type="project" value="UniProtKB-SubCell"/>
</dbReference>
<dbReference type="InterPro" id="IPR007248">
    <property type="entry name" value="Mpv17_PMP22"/>
</dbReference>
<reference evidence="7" key="1">
    <citation type="submission" date="2021-01" db="EMBL/GenBank/DDBJ databases">
        <authorList>
            <person name="Corre E."/>
            <person name="Pelletier E."/>
            <person name="Niang G."/>
            <person name="Scheremetjew M."/>
            <person name="Finn R."/>
            <person name="Kale V."/>
            <person name="Holt S."/>
            <person name="Cochrane G."/>
            <person name="Meng A."/>
            <person name="Brown T."/>
            <person name="Cohen L."/>
        </authorList>
    </citation>
    <scope>NUCLEOTIDE SEQUENCE</scope>
    <source>
        <strain evidence="7">Isolate 1302-5</strain>
    </source>
</reference>
<dbReference type="EMBL" id="HBKQ01004310">
    <property type="protein sequence ID" value="CAE2206707.1"/>
    <property type="molecule type" value="Transcribed_RNA"/>
</dbReference>